<accession>A0A0S6UIK6</accession>
<dbReference type="RefSeq" id="WP_081214346.1">
    <property type="nucleotide sequence ID" value="NZ_DF238840.1"/>
</dbReference>
<organism evidence="1">
    <name type="scientific">Moorella thermoacetica Y72</name>
    <dbReference type="NCBI Taxonomy" id="1325331"/>
    <lineage>
        <taxon>Bacteria</taxon>
        <taxon>Bacillati</taxon>
        <taxon>Bacillota</taxon>
        <taxon>Clostridia</taxon>
        <taxon>Neomoorellales</taxon>
        <taxon>Neomoorellaceae</taxon>
        <taxon>Neomoorella</taxon>
    </lineage>
</organism>
<reference evidence="1" key="1">
    <citation type="journal article" date="2014" name="Gene">
        <title>Genome-guided analysis of transformation efficiency and carbon dioxide assimilation by Moorella thermoacetica Y72.</title>
        <authorList>
            <person name="Tsukahara K."/>
            <person name="Kita A."/>
            <person name="Nakashimada Y."/>
            <person name="Hoshino T."/>
            <person name="Murakami K."/>
        </authorList>
    </citation>
    <scope>NUCLEOTIDE SEQUENCE [LARGE SCALE GENOMIC DNA]</scope>
    <source>
        <strain evidence="1">Y72</strain>
    </source>
</reference>
<sequence>MYGRRGFLSSFLSLALVMALVLSLPREAGAFATATQGPYGLKYAYTEGAFFQFYLVNPFEIGQFSQNNLPSDTQFVNMPPKSRFAPDMLFAPIDWSTGGLNIGKGYGFLHPAAIPQDLSTWLEALEWPATDGYYNVTDAGAKQGSTAVRNIFYHNVYGTWFQAVPNPTSASPTKPLDMGDSGTSWVVTINDGRYNFTPLWTLFN</sequence>
<protein>
    <submittedName>
        <fullName evidence="1">Predicted proline hydroxylase</fullName>
    </submittedName>
</protein>
<dbReference type="InterPro" id="IPR006311">
    <property type="entry name" value="TAT_signal"/>
</dbReference>
<dbReference type="EMBL" id="DF238840">
    <property type="protein sequence ID" value="GAF27385.1"/>
    <property type="molecule type" value="Genomic_DNA"/>
</dbReference>
<name>A0A0S6UIK6_NEOTH</name>
<dbReference type="Proteomes" id="UP000063718">
    <property type="component" value="Unassembled WGS sequence"/>
</dbReference>
<gene>
    <name evidence="1" type="ORF">MTY_2726</name>
</gene>
<dbReference type="AlphaFoldDB" id="A0A0S6UIK6"/>
<evidence type="ECO:0000313" key="1">
    <source>
        <dbReference type="EMBL" id="GAF27385.1"/>
    </source>
</evidence>
<proteinExistence type="predicted"/>
<dbReference type="PROSITE" id="PS51318">
    <property type="entry name" value="TAT"/>
    <property type="match status" value="1"/>
</dbReference>